<dbReference type="InterPro" id="IPR050222">
    <property type="entry name" value="MATE_MdtK"/>
</dbReference>
<dbReference type="GO" id="GO:0006811">
    <property type="term" value="P:monoatomic ion transport"/>
    <property type="evidence" value="ECO:0007669"/>
    <property type="project" value="UniProtKB-KW"/>
</dbReference>
<feature type="transmembrane region" description="Helical" evidence="13">
    <location>
        <begin position="349"/>
        <end position="373"/>
    </location>
</feature>
<feature type="transmembrane region" description="Helical" evidence="13">
    <location>
        <begin position="127"/>
        <end position="148"/>
    </location>
</feature>
<dbReference type="NCBIfam" id="TIGR00797">
    <property type="entry name" value="matE"/>
    <property type="match status" value="1"/>
</dbReference>
<evidence type="ECO:0000256" key="3">
    <source>
        <dbReference type="ARBA" id="ARBA00010199"/>
    </source>
</evidence>
<dbReference type="AlphaFoldDB" id="A0A8J3EYE6"/>
<dbReference type="GO" id="GO:0042910">
    <property type="term" value="F:xenobiotic transmembrane transporter activity"/>
    <property type="evidence" value="ECO:0007669"/>
    <property type="project" value="InterPro"/>
</dbReference>
<dbReference type="InterPro" id="IPR002528">
    <property type="entry name" value="MATE_fam"/>
</dbReference>
<evidence type="ECO:0000256" key="4">
    <source>
        <dbReference type="ARBA" id="ARBA00020268"/>
    </source>
</evidence>
<dbReference type="RefSeq" id="WP_087998083.1">
    <property type="nucleotide sequence ID" value="NZ_BMHB01000001.1"/>
</dbReference>
<feature type="transmembrane region" description="Helical" evidence="13">
    <location>
        <begin position="160"/>
        <end position="180"/>
    </location>
</feature>
<dbReference type="GO" id="GO:0015297">
    <property type="term" value="F:antiporter activity"/>
    <property type="evidence" value="ECO:0007669"/>
    <property type="project" value="UniProtKB-KW"/>
</dbReference>
<evidence type="ECO:0000256" key="6">
    <source>
        <dbReference type="ARBA" id="ARBA00022449"/>
    </source>
</evidence>
<feature type="transmembrane region" description="Helical" evidence="13">
    <location>
        <begin position="12"/>
        <end position="32"/>
    </location>
</feature>
<evidence type="ECO:0000256" key="7">
    <source>
        <dbReference type="ARBA" id="ARBA00022475"/>
    </source>
</evidence>
<comment type="function">
    <text evidence="1">Multidrug efflux pump.</text>
</comment>
<sequence length="451" mass="49249">MNTTKKGKISHFFTLLLPILVTQVTLFSMSFFDTIMSGNSSPQDLAGVAIGVSIWAPISTGLTGILVAVTTMVANLNGAKEDKKIAPLVMQALYLAGFLAIFIIIVGMFSIQPILNHMNLEPKVHRVALHFIFSLSFGILPLFLYTVLRQFIDGLGNTRTTMIITIVSVPINVILNYFLIFGKAGLPRLGGVGSGVASAITYWIIFGLATYIVQSKEPFKSFRIFKNFVPVSIATWKSILKLGVPIGLSIFFEVSVFAVVTLLLSEFDTETIAAHTVAMNFASMLYMVPLSISMALTIAVGYEVGAKQFQNAKEYSKIGLVMALLIASLFGIIIYFFRYDVAGLYTNDSSVQALAGGFLIFAIMFQLFDAFAAPIQGALRGYKDVNVTLLMMILAYWIIALPVGYVLKNTELGAKGYWVGLIVGLSVSAITLTYRLIQLQNQKIKLAKDIA</sequence>
<keyword evidence="15" id="KW-1185">Reference proteome</keyword>
<dbReference type="InterPro" id="IPR048279">
    <property type="entry name" value="MdtK-like"/>
</dbReference>
<feature type="transmembrane region" description="Helical" evidence="13">
    <location>
        <begin position="417"/>
        <end position="437"/>
    </location>
</feature>
<accession>A0A8J3EYE6</accession>
<feature type="transmembrane region" description="Helical" evidence="13">
    <location>
        <begin position="192"/>
        <end position="213"/>
    </location>
</feature>
<dbReference type="OrthoDB" id="9780160at2"/>
<evidence type="ECO:0000256" key="8">
    <source>
        <dbReference type="ARBA" id="ARBA00022692"/>
    </source>
</evidence>
<reference evidence="15" key="1">
    <citation type="journal article" date="2019" name="Int. J. Syst. Evol. Microbiol.">
        <title>The Global Catalogue of Microorganisms (GCM) 10K type strain sequencing project: providing services to taxonomists for standard genome sequencing and annotation.</title>
        <authorList>
            <consortium name="The Broad Institute Genomics Platform"/>
            <consortium name="The Broad Institute Genome Sequencing Center for Infectious Disease"/>
            <person name="Wu L."/>
            <person name="Ma J."/>
        </authorList>
    </citation>
    <scope>NUCLEOTIDE SEQUENCE [LARGE SCALE GENOMIC DNA]</scope>
    <source>
        <strain evidence="15">CGMCC 1.14993</strain>
    </source>
</reference>
<feature type="transmembrane region" description="Helical" evidence="13">
    <location>
        <begin position="385"/>
        <end position="405"/>
    </location>
</feature>
<proteinExistence type="inferred from homology"/>
<evidence type="ECO:0000256" key="12">
    <source>
        <dbReference type="ARBA" id="ARBA00031636"/>
    </source>
</evidence>
<feature type="transmembrane region" description="Helical" evidence="13">
    <location>
        <begin position="52"/>
        <end position="76"/>
    </location>
</feature>
<evidence type="ECO:0000256" key="2">
    <source>
        <dbReference type="ARBA" id="ARBA00004651"/>
    </source>
</evidence>
<dbReference type="GO" id="GO:0005886">
    <property type="term" value="C:plasma membrane"/>
    <property type="evidence" value="ECO:0007669"/>
    <property type="project" value="UniProtKB-SubCell"/>
</dbReference>
<keyword evidence="11 13" id="KW-0472">Membrane</keyword>
<keyword evidence="9 13" id="KW-1133">Transmembrane helix</keyword>
<feature type="transmembrane region" description="Helical" evidence="13">
    <location>
        <begin position="88"/>
        <end position="115"/>
    </location>
</feature>
<dbReference type="EMBL" id="BMHB01000001">
    <property type="protein sequence ID" value="GGI13231.1"/>
    <property type="molecule type" value="Genomic_DNA"/>
</dbReference>
<organism evidence="14 15">
    <name type="scientific">Gottfriedia solisilvae</name>
    <dbReference type="NCBI Taxonomy" id="1516104"/>
    <lineage>
        <taxon>Bacteria</taxon>
        <taxon>Bacillati</taxon>
        <taxon>Bacillota</taxon>
        <taxon>Bacilli</taxon>
        <taxon>Bacillales</taxon>
        <taxon>Bacillaceae</taxon>
        <taxon>Gottfriedia</taxon>
    </lineage>
</organism>
<feature type="transmembrane region" description="Helical" evidence="13">
    <location>
        <begin position="242"/>
        <end position="264"/>
    </location>
</feature>
<keyword evidence="6" id="KW-0050">Antiport</keyword>
<dbReference type="PANTHER" id="PTHR43298:SF2">
    <property type="entry name" value="FMN_FAD EXPORTER YEEO-RELATED"/>
    <property type="match status" value="1"/>
</dbReference>
<evidence type="ECO:0000256" key="10">
    <source>
        <dbReference type="ARBA" id="ARBA00023065"/>
    </source>
</evidence>
<keyword evidence="5" id="KW-0813">Transport</keyword>
<protein>
    <recommendedName>
        <fullName evidence="4">Probable multidrug resistance protein NorM</fullName>
    </recommendedName>
    <alternativeName>
        <fullName evidence="12">Multidrug-efflux transporter</fullName>
    </alternativeName>
</protein>
<feature type="transmembrane region" description="Helical" evidence="13">
    <location>
        <begin position="284"/>
        <end position="306"/>
    </location>
</feature>
<evidence type="ECO:0000256" key="9">
    <source>
        <dbReference type="ARBA" id="ARBA00022989"/>
    </source>
</evidence>
<name>A0A8J3EYE6_9BACI</name>
<evidence type="ECO:0000256" key="1">
    <source>
        <dbReference type="ARBA" id="ARBA00003408"/>
    </source>
</evidence>
<keyword evidence="8 13" id="KW-0812">Transmembrane</keyword>
<evidence type="ECO:0000256" key="11">
    <source>
        <dbReference type="ARBA" id="ARBA00023136"/>
    </source>
</evidence>
<dbReference type="CDD" id="cd13131">
    <property type="entry name" value="MATE_NorM_like"/>
    <property type="match status" value="1"/>
</dbReference>
<comment type="subcellular location">
    <subcellularLocation>
        <location evidence="2">Cell membrane</location>
        <topology evidence="2">Multi-pass membrane protein</topology>
    </subcellularLocation>
</comment>
<evidence type="ECO:0000256" key="13">
    <source>
        <dbReference type="SAM" id="Phobius"/>
    </source>
</evidence>
<evidence type="ECO:0000313" key="15">
    <source>
        <dbReference type="Proteomes" id="UP000626244"/>
    </source>
</evidence>
<feature type="transmembrane region" description="Helical" evidence="13">
    <location>
        <begin position="318"/>
        <end position="337"/>
    </location>
</feature>
<gene>
    <name evidence="14" type="primary">norM</name>
    <name evidence="14" type="ORF">GCM10007380_16880</name>
</gene>
<dbReference type="Pfam" id="PF01554">
    <property type="entry name" value="MatE"/>
    <property type="match status" value="2"/>
</dbReference>
<keyword evidence="10" id="KW-0406">Ion transport</keyword>
<evidence type="ECO:0000256" key="5">
    <source>
        <dbReference type="ARBA" id="ARBA00022448"/>
    </source>
</evidence>
<keyword evidence="7" id="KW-1003">Cell membrane</keyword>
<dbReference type="PIRSF" id="PIRSF006603">
    <property type="entry name" value="DinF"/>
    <property type="match status" value="1"/>
</dbReference>
<evidence type="ECO:0000313" key="14">
    <source>
        <dbReference type="EMBL" id="GGI13231.1"/>
    </source>
</evidence>
<dbReference type="PANTHER" id="PTHR43298">
    <property type="entry name" value="MULTIDRUG RESISTANCE PROTEIN NORM-RELATED"/>
    <property type="match status" value="1"/>
</dbReference>
<dbReference type="Proteomes" id="UP000626244">
    <property type="component" value="Unassembled WGS sequence"/>
</dbReference>
<comment type="caution">
    <text evidence="14">The sequence shown here is derived from an EMBL/GenBank/DDBJ whole genome shotgun (WGS) entry which is preliminary data.</text>
</comment>
<comment type="similarity">
    <text evidence="3">Belongs to the multi antimicrobial extrusion (MATE) (TC 2.A.66.1) family.</text>
</comment>